<sequence>MEMERTDCPSFQSQIAMDLTADLDSDACNSRPFASTSSSAAAEAMLTEPPCSLMPITAPPSLRLAPNSKTRRRLWT</sequence>
<protein>
    <submittedName>
        <fullName evidence="1">Uncharacterized protein</fullName>
    </submittedName>
</protein>
<dbReference type="AlphaFoldDB" id="A0AAV4TWD9"/>
<organism evidence="1 2">
    <name type="scientific">Caerostris darwini</name>
    <dbReference type="NCBI Taxonomy" id="1538125"/>
    <lineage>
        <taxon>Eukaryota</taxon>
        <taxon>Metazoa</taxon>
        <taxon>Ecdysozoa</taxon>
        <taxon>Arthropoda</taxon>
        <taxon>Chelicerata</taxon>
        <taxon>Arachnida</taxon>
        <taxon>Araneae</taxon>
        <taxon>Araneomorphae</taxon>
        <taxon>Entelegynae</taxon>
        <taxon>Araneoidea</taxon>
        <taxon>Araneidae</taxon>
        <taxon>Caerostris</taxon>
    </lineage>
</organism>
<evidence type="ECO:0000313" key="2">
    <source>
        <dbReference type="Proteomes" id="UP001054837"/>
    </source>
</evidence>
<gene>
    <name evidence="1" type="ORF">CDAR_78101</name>
</gene>
<name>A0AAV4TWD9_9ARAC</name>
<accession>A0AAV4TWD9</accession>
<comment type="caution">
    <text evidence="1">The sequence shown here is derived from an EMBL/GenBank/DDBJ whole genome shotgun (WGS) entry which is preliminary data.</text>
</comment>
<proteinExistence type="predicted"/>
<dbReference type="Proteomes" id="UP001054837">
    <property type="component" value="Unassembled WGS sequence"/>
</dbReference>
<reference evidence="1 2" key="1">
    <citation type="submission" date="2021-06" db="EMBL/GenBank/DDBJ databases">
        <title>Caerostris darwini draft genome.</title>
        <authorList>
            <person name="Kono N."/>
            <person name="Arakawa K."/>
        </authorList>
    </citation>
    <scope>NUCLEOTIDE SEQUENCE [LARGE SCALE GENOMIC DNA]</scope>
</reference>
<keyword evidence="2" id="KW-1185">Reference proteome</keyword>
<dbReference type="EMBL" id="BPLQ01010414">
    <property type="protein sequence ID" value="GIY50663.1"/>
    <property type="molecule type" value="Genomic_DNA"/>
</dbReference>
<evidence type="ECO:0000313" key="1">
    <source>
        <dbReference type="EMBL" id="GIY50663.1"/>
    </source>
</evidence>